<evidence type="ECO:0000259" key="1">
    <source>
        <dbReference type="Pfam" id="PF00884"/>
    </source>
</evidence>
<name>M0MBD3_9EURY</name>
<dbReference type="Gene3D" id="3.40.720.10">
    <property type="entry name" value="Alkaline Phosphatase, subunit A"/>
    <property type="match status" value="2"/>
</dbReference>
<dbReference type="PANTHER" id="PTHR43751:SF3">
    <property type="entry name" value="SULFATASE N-TERMINAL DOMAIN-CONTAINING PROTEIN"/>
    <property type="match status" value="1"/>
</dbReference>
<dbReference type="EMBL" id="AOMD01000030">
    <property type="protein sequence ID" value="EMA43082.1"/>
    <property type="molecule type" value="Genomic_DNA"/>
</dbReference>
<evidence type="ECO:0000313" key="3">
    <source>
        <dbReference type="Proteomes" id="UP000011669"/>
    </source>
</evidence>
<keyword evidence="3" id="KW-1185">Reference proteome</keyword>
<dbReference type="InParanoid" id="M0MBD3"/>
<dbReference type="PATRIC" id="fig|1227455.4.peg.2831"/>
<dbReference type="InterPro" id="IPR052701">
    <property type="entry name" value="GAG_Ulvan_Degrading_Sulfatases"/>
</dbReference>
<dbReference type="InterPro" id="IPR000917">
    <property type="entry name" value="Sulfatase_N"/>
</dbReference>
<accession>M0MBD3</accession>
<gene>
    <name evidence="2" type="ORF">C449_13927</name>
</gene>
<comment type="caution">
    <text evidence="2">The sequence shown here is derived from an EMBL/GenBank/DDBJ whole genome shotgun (WGS) entry which is preliminary data.</text>
</comment>
<evidence type="ECO:0000313" key="2">
    <source>
        <dbReference type="EMBL" id="EMA43082.1"/>
    </source>
</evidence>
<dbReference type="InterPro" id="IPR017850">
    <property type="entry name" value="Alkaline_phosphatase_core_sf"/>
</dbReference>
<reference evidence="2 3" key="1">
    <citation type="journal article" date="2014" name="PLoS Genet.">
        <title>Phylogenetically driven sequencing of extremely halophilic archaea reveals strategies for static and dynamic osmo-response.</title>
        <authorList>
            <person name="Becker E.A."/>
            <person name="Seitzer P.M."/>
            <person name="Tritt A."/>
            <person name="Larsen D."/>
            <person name="Krusor M."/>
            <person name="Yao A.I."/>
            <person name="Wu D."/>
            <person name="Madern D."/>
            <person name="Eisen J.A."/>
            <person name="Darling A.E."/>
            <person name="Facciotti M.T."/>
        </authorList>
    </citation>
    <scope>NUCLEOTIDE SEQUENCE [LARGE SCALE GENOMIC DNA]</scope>
    <source>
        <strain evidence="2 3">DSM 5350</strain>
    </source>
</reference>
<organism evidence="2 3">
    <name type="scientific">Halococcus saccharolyticus DSM 5350</name>
    <dbReference type="NCBI Taxonomy" id="1227455"/>
    <lineage>
        <taxon>Archaea</taxon>
        <taxon>Methanobacteriati</taxon>
        <taxon>Methanobacteriota</taxon>
        <taxon>Stenosarchaea group</taxon>
        <taxon>Halobacteria</taxon>
        <taxon>Halobacteriales</taxon>
        <taxon>Halococcaceae</taxon>
        <taxon>Halococcus</taxon>
    </lineage>
</organism>
<dbReference type="Proteomes" id="UP000011669">
    <property type="component" value="Unassembled WGS sequence"/>
</dbReference>
<proteinExistence type="predicted"/>
<feature type="domain" description="Sulfatase N-terminal" evidence="1">
    <location>
        <begin position="30"/>
        <end position="333"/>
    </location>
</feature>
<sequence>MKADHMTNVAVVVLDTLRKDAFDRHFDWLPGLRFENAYATANWTVPSHASLFTGQYASEVGVHAKNMTLDCGDPTLAEQLRAAGYTTRAFSANTNVTGYFDFDRGFEDFRAPKQVQHLNDDTVFDFREFSRDPGTSRPIHYLELLYAITTGDSATIPSLAALARKAIGKKVTGKHNGVEYGGLVEARRELADIEFGEQEFLFCNFMETHEPYRVPPEYRSVDEPGMTESVGGLNFGTANTEQTKQAYEDCARYLSDAYRKLFDQLRTDFEYVITLSDHGELLGEYDAWGHEHGVYPSLTHVPLTISGGGLDGDCTETVSLLDVHATVLDIANVESDSRGRTLLEEVDGRELLTEYHGLTSWSEEKLAENGYDDQIERYDRSLRGYASSSNFYGYETLDGFTTTGSEQIDDPKRQLRRLVADLDIRDVEADNEIPAAIEDQLEHLGYA</sequence>
<dbReference type="Pfam" id="PF00884">
    <property type="entry name" value="Sulfatase"/>
    <property type="match status" value="1"/>
</dbReference>
<dbReference type="AlphaFoldDB" id="M0MBD3"/>
<dbReference type="SUPFAM" id="SSF53649">
    <property type="entry name" value="Alkaline phosphatase-like"/>
    <property type="match status" value="1"/>
</dbReference>
<protein>
    <submittedName>
        <fullName evidence="2">Arylsulfatase</fullName>
    </submittedName>
</protein>
<dbReference type="PANTHER" id="PTHR43751">
    <property type="entry name" value="SULFATASE"/>
    <property type="match status" value="1"/>
</dbReference>
<dbReference type="STRING" id="1227455.C449_13927"/>